<accession>A0A0E9S2H3</accession>
<sequence>MAISFSRHTDIILGRTLVVMMISVRERLLRKMYMGVCSLVSSTTAKKTIKLPMSTRM</sequence>
<dbReference type="EMBL" id="GBXM01073091">
    <property type="protein sequence ID" value="JAH35486.1"/>
    <property type="molecule type" value="Transcribed_RNA"/>
</dbReference>
<reference evidence="1" key="1">
    <citation type="submission" date="2014-11" db="EMBL/GenBank/DDBJ databases">
        <authorList>
            <person name="Amaro Gonzalez C."/>
        </authorList>
    </citation>
    <scope>NUCLEOTIDE SEQUENCE</scope>
</reference>
<protein>
    <submittedName>
        <fullName evidence="1">Uncharacterized protein</fullName>
    </submittedName>
</protein>
<dbReference type="AlphaFoldDB" id="A0A0E9S2H3"/>
<proteinExistence type="predicted"/>
<evidence type="ECO:0000313" key="1">
    <source>
        <dbReference type="EMBL" id="JAH35486.1"/>
    </source>
</evidence>
<reference evidence="1" key="2">
    <citation type="journal article" date="2015" name="Fish Shellfish Immunol.">
        <title>Early steps in the European eel (Anguilla anguilla)-Vibrio vulnificus interaction in the gills: Role of the RtxA13 toxin.</title>
        <authorList>
            <person name="Callol A."/>
            <person name="Pajuelo D."/>
            <person name="Ebbesson L."/>
            <person name="Teles M."/>
            <person name="MacKenzie S."/>
            <person name="Amaro C."/>
        </authorList>
    </citation>
    <scope>NUCLEOTIDE SEQUENCE</scope>
</reference>
<organism evidence="1">
    <name type="scientific">Anguilla anguilla</name>
    <name type="common">European freshwater eel</name>
    <name type="synonym">Muraena anguilla</name>
    <dbReference type="NCBI Taxonomy" id="7936"/>
    <lineage>
        <taxon>Eukaryota</taxon>
        <taxon>Metazoa</taxon>
        <taxon>Chordata</taxon>
        <taxon>Craniata</taxon>
        <taxon>Vertebrata</taxon>
        <taxon>Euteleostomi</taxon>
        <taxon>Actinopterygii</taxon>
        <taxon>Neopterygii</taxon>
        <taxon>Teleostei</taxon>
        <taxon>Anguilliformes</taxon>
        <taxon>Anguillidae</taxon>
        <taxon>Anguilla</taxon>
    </lineage>
</organism>
<name>A0A0E9S2H3_ANGAN</name>